<feature type="domain" description="AB hydrolase-1" evidence="1">
    <location>
        <begin position="5"/>
        <end position="223"/>
    </location>
</feature>
<dbReference type="Gene3D" id="3.40.50.1820">
    <property type="entry name" value="alpha/beta hydrolase"/>
    <property type="match status" value="1"/>
</dbReference>
<evidence type="ECO:0000259" key="1">
    <source>
        <dbReference type="Pfam" id="PF12697"/>
    </source>
</evidence>
<dbReference type="AlphaFoldDB" id="A0A0H5DGG3"/>
<dbReference type="PANTHER" id="PTHR43194">
    <property type="entry name" value="HYDROLASE ALPHA/BETA FOLD FAMILY"/>
    <property type="match status" value="1"/>
</dbReference>
<keyword evidence="3" id="KW-1185">Reference proteome</keyword>
<dbReference type="InterPro" id="IPR000073">
    <property type="entry name" value="AB_hydrolase_1"/>
</dbReference>
<dbReference type="Pfam" id="PF12697">
    <property type="entry name" value="Abhydrolase_6"/>
    <property type="match status" value="1"/>
</dbReference>
<name>A0A0H5DGG3_9RHOB</name>
<sequence>MTPLLLLPGMMCDARLFQPQIAALSGRHTLITAPIGGADTMTALARTVLNAAPPRFAVAGLSMGGILAMEIIRQAPDRVAAVALMDTNPLAEKPDIQARRGPQIEAVQSGRLAEVMRDEKKPNYLTEGPDKAAILDLCMAMALDLGPEVFVNQSRALRDRPDQCDTLRSFDGPALVLCGRDDALCPVSRHELMHDLLPNSTLKIIDGAGHLPTLEQPTKTTAALARWLEAI</sequence>
<dbReference type="STRING" id="481446.NIT7645_00125"/>
<accession>A0A0H5DGG3</accession>
<dbReference type="EC" id="3.1.1.85" evidence="2"/>
<organism evidence="2 3">
    <name type="scientific">Phaeobacter italicus</name>
    <dbReference type="NCBI Taxonomy" id="481446"/>
    <lineage>
        <taxon>Bacteria</taxon>
        <taxon>Pseudomonadati</taxon>
        <taxon>Pseudomonadota</taxon>
        <taxon>Alphaproteobacteria</taxon>
        <taxon>Rhodobacterales</taxon>
        <taxon>Roseobacteraceae</taxon>
        <taxon>Phaeobacter</taxon>
    </lineage>
</organism>
<protein>
    <submittedName>
        <fullName evidence="2">Pimelyl-[acyl-carrier protein] methyl ester esterase</fullName>
        <ecNumber evidence="2">3.1.1.85</ecNumber>
    </submittedName>
</protein>
<dbReference type="EMBL" id="CVRL01000013">
    <property type="protein sequence ID" value="CRL10545.1"/>
    <property type="molecule type" value="Genomic_DNA"/>
</dbReference>
<dbReference type="SUPFAM" id="SSF53474">
    <property type="entry name" value="alpha/beta-Hydrolases"/>
    <property type="match status" value="1"/>
</dbReference>
<keyword evidence="2" id="KW-0378">Hydrolase</keyword>
<dbReference type="PRINTS" id="PR00111">
    <property type="entry name" value="ABHYDROLASE"/>
</dbReference>
<proteinExistence type="predicted"/>
<dbReference type="InterPro" id="IPR050228">
    <property type="entry name" value="Carboxylesterase_BioH"/>
</dbReference>
<evidence type="ECO:0000313" key="2">
    <source>
        <dbReference type="EMBL" id="CRL10545.1"/>
    </source>
</evidence>
<dbReference type="InterPro" id="IPR029058">
    <property type="entry name" value="AB_hydrolase_fold"/>
</dbReference>
<dbReference type="Proteomes" id="UP000043764">
    <property type="component" value="Unassembled WGS sequence"/>
</dbReference>
<evidence type="ECO:0000313" key="3">
    <source>
        <dbReference type="Proteomes" id="UP000043764"/>
    </source>
</evidence>
<reference evidence="3" key="1">
    <citation type="submission" date="2015-05" db="EMBL/GenBank/DDBJ databases">
        <authorList>
            <person name="Rodrigo-Torres Lidia"/>
            <person name="Arahal R.David."/>
        </authorList>
    </citation>
    <scope>NUCLEOTIDE SEQUENCE [LARGE SCALE GENOMIC DNA]</scope>
    <source>
        <strain evidence="3">CECT 7321</strain>
    </source>
</reference>
<dbReference type="PANTHER" id="PTHR43194:SF2">
    <property type="entry name" value="PEROXISOMAL MEMBRANE PROTEIN LPX1"/>
    <property type="match status" value="1"/>
</dbReference>
<dbReference type="RefSeq" id="WP_050672976.1">
    <property type="nucleotide sequence ID" value="NZ_CVRL01000013.1"/>
</dbReference>
<gene>
    <name evidence="2" type="primary">bioH_3</name>
    <name evidence="2" type="ORF">NIT7321_01391</name>
</gene>
<dbReference type="GO" id="GO:0090499">
    <property type="term" value="F:pimelyl-[acyl-carrier protein] methyl ester esterase activity"/>
    <property type="evidence" value="ECO:0007669"/>
    <property type="project" value="UniProtKB-EC"/>
</dbReference>